<gene>
    <name evidence="2" type="primary">pnxI</name>
</gene>
<dbReference type="SUPFAM" id="SSF54909">
    <property type="entry name" value="Dimeric alpha+beta barrel"/>
    <property type="match status" value="1"/>
</dbReference>
<dbReference type="PROSITE" id="PS51725">
    <property type="entry name" value="ABM"/>
    <property type="match status" value="1"/>
</dbReference>
<evidence type="ECO:0000313" key="2">
    <source>
        <dbReference type="EMBL" id="BAJ52688.1"/>
    </source>
</evidence>
<dbReference type="Pfam" id="PF03992">
    <property type="entry name" value="ABM"/>
    <property type="match status" value="1"/>
</dbReference>
<dbReference type="EMBL" id="AB469194">
    <property type="protein sequence ID" value="BAJ52688.1"/>
    <property type="molecule type" value="Genomic_DNA"/>
</dbReference>
<dbReference type="Gene3D" id="3.30.70.100">
    <property type="match status" value="1"/>
</dbReference>
<proteinExistence type="predicted"/>
<dbReference type="InterPro" id="IPR007138">
    <property type="entry name" value="ABM_dom"/>
</dbReference>
<protein>
    <submittedName>
        <fullName evidence="2">Uncharacterized protein pnxI</fullName>
    </submittedName>
</protein>
<accession>E5RLM4</accession>
<feature type="domain" description="ABM" evidence="1">
    <location>
        <begin position="5"/>
        <end position="96"/>
    </location>
</feature>
<dbReference type="InterPro" id="IPR011008">
    <property type="entry name" value="Dimeric_a/b-barrel"/>
</dbReference>
<name>E5RLM4_9ACTN</name>
<sequence>MSGEVRVIVYCRAPEQGTAPVEAAFHSINEDLAGVPGLLRSELLGSTLDGEDRTLAVLSHWKDTASFRAWEQGAAHRAQTSPLRRYQDRESGSRHYGIYEVLSSFAPDRP</sequence>
<dbReference type="AlphaFoldDB" id="E5RLM4"/>
<reference evidence="2" key="1">
    <citation type="submission" date="2008-11" db="EMBL/GenBank/DDBJ databases">
        <title>Biosynthetic gene cluster for FD-594 in Streptomyces sp. TA-0256.</title>
        <authorList>
            <person name="Kudo F."/>
            <person name="Yonezawa T."/>
            <person name="Eguchi T."/>
        </authorList>
    </citation>
    <scope>NUCLEOTIDE SEQUENCE</scope>
    <source>
        <strain evidence="2">TA-0256</strain>
    </source>
</reference>
<evidence type="ECO:0000259" key="1">
    <source>
        <dbReference type="PROSITE" id="PS51725"/>
    </source>
</evidence>
<organism evidence="2">
    <name type="scientific">Streptomyces sp. TA-0256</name>
    <dbReference type="NCBI Taxonomy" id="573242"/>
    <lineage>
        <taxon>Bacteria</taxon>
        <taxon>Bacillati</taxon>
        <taxon>Actinomycetota</taxon>
        <taxon>Actinomycetes</taxon>
        <taxon>Kitasatosporales</taxon>
        <taxon>Streptomycetaceae</taxon>
        <taxon>Streptomyces</taxon>
    </lineage>
</organism>